<sequence length="79" mass="8961">MGLGEPSFCLMLSVFGNEYEEKKWKTKVLEMVRGNSGKVEQIKEESGRRLRCILSSSPSTEVCVREGDIAVYREINKGF</sequence>
<dbReference type="PaxDb" id="3880-AES92216"/>
<dbReference type="AlphaFoldDB" id="G7JT92"/>
<gene>
    <name evidence="1" type="ordered locus">MTR_4g127030</name>
</gene>
<reference evidence="1 3" key="2">
    <citation type="journal article" date="2014" name="BMC Genomics">
        <title>An improved genome release (version Mt4.0) for the model legume Medicago truncatula.</title>
        <authorList>
            <person name="Tang H."/>
            <person name="Krishnakumar V."/>
            <person name="Bidwell S."/>
            <person name="Rosen B."/>
            <person name="Chan A."/>
            <person name="Zhou S."/>
            <person name="Gentzbittel L."/>
            <person name="Childs K.L."/>
            <person name="Yandell M."/>
            <person name="Gundlach H."/>
            <person name="Mayer K.F."/>
            <person name="Schwartz D.C."/>
            <person name="Town C.D."/>
        </authorList>
    </citation>
    <scope>GENOME REANNOTATION</scope>
    <source>
        <strain evidence="2 3">cv. Jemalong A17</strain>
    </source>
</reference>
<evidence type="ECO:0000313" key="1">
    <source>
        <dbReference type="EMBL" id="AES92216.1"/>
    </source>
</evidence>
<protein>
    <submittedName>
        <fullName evidence="1 2">Uncharacterized protein</fullName>
    </submittedName>
</protein>
<dbReference type="HOGENOM" id="CLU_2609660_0_0_1"/>
<dbReference type="EnsemblPlants" id="AES92216">
    <property type="protein sequence ID" value="AES92216"/>
    <property type="gene ID" value="MTR_4g127030"/>
</dbReference>
<dbReference type="EMBL" id="CM001220">
    <property type="protein sequence ID" value="AES92216.1"/>
    <property type="molecule type" value="Genomic_DNA"/>
</dbReference>
<dbReference type="Proteomes" id="UP000002051">
    <property type="component" value="Chromosome 4"/>
</dbReference>
<reference evidence="1 3" key="1">
    <citation type="journal article" date="2011" name="Nature">
        <title>The Medicago genome provides insight into the evolution of rhizobial symbioses.</title>
        <authorList>
            <person name="Young N.D."/>
            <person name="Debelle F."/>
            <person name="Oldroyd G.E."/>
            <person name="Geurts R."/>
            <person name="Cannon S.B."/>
            <person name="Udvardi M.K."/>
            <person name="Benedito V.A."/>
            <person name="Mayer K.F."/>
            <person name="Gouzy J."/>
            <person name="Schoof H."/>
            <person name="Van de Peer Y."/>
            <person name="Proost S."/>
            <person name="Cook D.R."/>
            <person name="Meyers B.C."/>
            <person name="Spannagl M."/>
            <person name="Cheung F."/>
            <person name="De Mita S."/>
            <person name="Krishnakumar V."/>
            <person name="Gundlach H."/>
            <person name="Zhou S."/>
            <person name="Mudge J."/>
            <person name="Bharti A.K."/>
            <person name="Murray J.D."/>
            <person name="Naoumkina M.A."/>
            <person name="Rosen B."/>
            <person name="Silverstein K.A."/>
            <person name="Tang H."/>
            <person name="Rombauts S."/>
            <person name="Zhao P.X."/>
            <person name="Zhou P."/>
            <person name="Barbe V."/>
            <person name="Bardou P."/>
            <person name="Bechner M."/>
            <person name="Bellec A."/>
            <person name="Berger A."/>
            <person name="Berges H."/>
            <person name="Bidwell S."/>
            <person name="Bisseling T."/>
            <person name="Choisne N."/>
            <person name="Couloux A."/>
            <person name="Denny R."/>
            <person name="Deshpande S."/>
            <person name="Dai X."/>
            <person name="Doyle J.J."/>
            <person name="Dudez A.M."/>
            <person name="Farmer A.D."/>
            <person name="Fouteau S."/>
            <person name="Franken C."/>
            <person name="Gibelin C."/>
            <person name="Gish J."/>
            <person name="Goldstein S."/>
            <person name="Gonzalez A.J."/>
            <person name="Green P.J."/>
            <person name="Hallab A."/>
            <person name="Hartog M."/>
            <person name="Hua A."/>
            <person name="Humphray S.J."/>
            <person name="Jeong D.H."/>
            <person name="Jing Y."/>
            <person name="Jocker A."/>
            <person name="Kenton S.M."/>
            <person name="Kim D.J."/>
            <person name="Klee K."/>
            <person name="Lai H."/>
            <person name="Lang C."/>
            <person name="Lin S."/>
            <person name="Macmil S.L."/>
            <person name="Magdelenat G."/>
            <person name="Matthews L."/>
            <person name="McCorrison J."/>
            <person name="Monaghan E.L."/>
            <person name="Mun J.H."/>
            <person name="Najar F.Z."/>
            <person name="Nicholson C."/>
            <person name="Noirot C."/>
            <person name="O'Bleness M."/>
            <person name="Paule C.R."/>
            <person name="Poulain J."/>
            <person name="Prion F."/>
            <person name="Qin B."/>
            <person name="Qu C."/>
            <person name="Retzel E.F."/>
            <person name="Riddle C."/>
            <person name="Sallet E."/>
            <person name="Samain S."/>
            <person name="Samson N."/>
            <person name="Sanders I."/>
            <person name="Saurat O."/>
            <person name="Scarpelli C."/>
            <person name="Schiex T."/>
            <person name="Segurens B."/>
            <person name="Severin A.J."/>
            <person name="Sherrier D.J."/>
            <person name="Shi R."/>
            <person name="Sims S."/>
            <person name="Singer S.R."/>
            <person name="Sinharoy S."/>
            <person name="Sterck L."/>
            <person name="Viollet A."/>
            <person name="Wang B.B."/>
            <person name="Wang K."/>
            <person name="Wang M."/>
            <person name="Wang X."/>
            <person name="Warfsmann J."/>
            <person name="Weissenbach J."/>
            <person name="White D.D."/>
            <person name="White J.D."/>
            <person name="Wiley G.B."/>
            <person name="Wincker P."/>
            <person name="Xing Y."/>
            <person name="Yang L."/>
            <person name="Yao Z."/>
            <person name="Ying F."/>
            <person name="Zhai J."/>
            <person name="Zhou L."/>
            <person name="Zuber A."/>
            <person name="Denarie J."/>
            <person name="Dixon R.A."/>
            <person name="May G.D."/>
            <person name="Schwartz D.C."/>
            <person name="Rogers J."/>
            <person name="Quetier F."/>
            <person name="Town C.D."/>
            <person name="Roe B.A."/>
        </authorList>
    </citation>
    <scope>NUCLEOTIDE SEQUENCE [LARGE SCALE GENOMIC DNA]</scope>
    <source>
        <strain evidence="1">A17</strain>
        <strain evidence="2 3">cv. Jemalong A17</strain>
    </source>
</reference>
<organism evidence="1 3">
    <name type="scientific">Medicago truncatula</name>
    <name type="common">Barrel medic</name>
    <name type="synonym">Medicago tribuloides</name>
    <dbReference type="NCBI Taxonomy" id="3880"/>
    <lineage>
        <taxon>Eukaryota</taxon>
        <taxon>Viridiplantae</taxon>
        <taxon>Streptophyta</taxon>
        <taxon>Embryophyta</taxon>
        <taxon>Tracheophyta</taxon>
        <taxon>Spermatophyta</taxon>
        <taxon>Magnoliopsida</taxon>
        <taxon>eudicotyledons</taxon>
        <taxon>Gunneridae</taxon>
        <taxon>Pentapetalae</taxon>
        <taxon>rosids</taxon>
        <taxon>fabids</taxon>
        <taxon>Fabales</taxon>
        <taxon>Fabaceae</taxon>
        <taxon>Papilionoideae</taxon>
        <taxon>50 kb inversion clade</taxon>
        <taxon>NPAAA clade</taxon>
        <taxon>Hologalegina</taxon>
        <taxon>IRL clade</taxon>
        <taxon>Trifolieae</taxon>
        <taxon>Medicago</taxon>
    </lineage>
</organism>
<keyword evidence="3" id="KW-1185">Reference proteome</keyword>
<reference evidence="2" key="3">
    <citation type="submission" date="2015-04" db="UniProtKB">
        <authorList>
            <consortium name="EnsemblPlants"/>
        </authorList>
    </citation>
    <scope>IDENTIFICATION</scope>
    <source>
        <strain evidence="2">cv. Jemalong A17</strain>
    </source>
</reference>
<evidence type="ECO:0000313" key="3">
    <source>
        <dbReference type="Proteomes" id="UP000002051"/>
    </source>
</evidence>
<proteinExistence type="predicted"/>
<accession>G7JT92</accession>
<name>G7JT92_MEDTR</name>
<evidence type="ECO:0000313" key="2">
    <source>
        <dbReference type="EnsemblPlants" id="AES92216"/>
    </source>
</evidence>